<comment type="caution">
    <text evidence="3">The sequence shown here is derived from an EMBL/GenBank/DDBJ whole genome shotgun (WGS) entry which is preliminary data.</text>
</comment>
<keyword evidence="4" id="KW-1185">Reference proteome</keyword>
<dbReference type="Gene3D" id="2.60.40.780">
    <property type="entry name" value="von Hippel-Lindau disease tumour suppressor, beta domain"/>
    <property type="match status" value="1"/>
</dbReference>
<sequence>MEKIDADRPIVKSLQGGKVSYTLFENRSTCVASIYWHNFEGQKIKYADIEPNGTHSMKTYEEHPWSAQDPTTGKILPIDKNPVFYPRHNPTTHERVYIDNPTDVTNITDKEKDIDDTEDHNKGIESFGEAKGCPAWVRRKLRN</sequence>
<dbReference type="OrthoDB" id="413400at2759"/>
<feature type="region of interest" description="Disordered" evidence="1">
    <location>
        <begin position="100"/>
        <end position="126"/>
    </location>
</feature>
<dbReference type="InterPro" id="IPR037140">
    <property type="entry name" value="VHL_beta_dom_sf"/>
</dbReference>
<dbReference type="AlphaFoldDB" id="A0A8B6FJ88"/>
<evidence type="ECO:0000313" key="3">
    <source>
        <dbReference type="EMBL" id="VDI49419.1"/>
    </source>
</evidence>
<evidence type="ECO:0000313" key="4">
    <source>
        <dbReference type="Proteomes" id="UP000596742"/>
    </source>
</evidence>
<feature type="domain" description="von Hippel-Lindau disease tumour suppressor beta" evidence="2">
    <location>
        <begin position="12"/>
        <end position="89"/>
    </location>
</feature>
<reference evidence="3" key="1">
    <citation type="submission" date="2018-11" db="EMBL/GenBank/DDBJ databases">
        <authorList>
            <person name="Alioto T."/>
            <person name="Alioto T."/>
        </authorList>
    </citation>
    <scope>NUCLEOTIDE SEQUENCE</scope>
</reference>
<evidence type="ECO:0000256" key="1">
    <source>
        <dbReference type="SAM" id="MobiDB-lite"/>
    </source>
</evidence>
<dbReference type="Proteomes" id="UP000596742">
    <property type="component" value="Unassembled WGS sequence"/>
</dbReference>
<evidence type="ECO:0000259" key="2">
    <source>
        <dbReference type="Pfam" id="PF01847"/>
    </source>
</evidence>
<protein>
    <recommendedName>
        <fullName evidence="2">von Hippel-Lindau disease tumour suppressor beta domain-containing protein</fullName>
    </recommendedName>
</protein>
<dbReference type="SUPFAM" id="SSF49468">
    <property type="entry name" value="VHL"/>
    <property type="match status" value="1"/>
</dbReference>
<feature type="compositionally biased region" description="Basic and acidic residues" evidence="1">
    <location>
        <begin position="108"/>
        <end position="123"/>
    </location>
</feature>
<proteinExistence type="predicted"/>
<name>A0A8B6FJ88_MYTGA</name>
<dbReference type="Pfam" id="PF01847">
    <property type="entry name" value="VHL"/>
    <property type="match status" value="1"/>
</dbReference>
<accession>A0A8B6FJ88</accession>
<dbReference type="InterPro" id="IPR024053">
    <property type="entry name" value="VHL_beta_dom"/>
</dbReference>
<organism evidence="3 4">
    <name type="scientific">Mytilus galloprovincialis</name>
    <name type="common">Mediterranean mussel</name>
    <dbReference type="NCBI Taxonomy" id="29158"/>
    <lineage>
        <taxon>Eukaryota</taxon>
        <taxon>Metazoa</taxon>
        <taxon>Spiralia</taxon>
        <taxon>Lophotrochozoa</taxon>
        <taxon>Mollusca</taxon>
        <taxon>Bivalvia</taxon>
        <taxon>Autobranchia</taxon>
        <taxon>Pteriomorphia</taxon>
        <taxon>Mytilida</taxon>
        <taxon>Mytiloidea</taxon>
        <taxon>Mytilidae</taxon>
        <taxon>Mytilinae</taxon>
        <taxon>Mytilus</taxon>
    </lineage>
</organism>
<dbReference type="EMBL" id="UYJE01006828">
    <property type="protein sequence ID" value="VDI49419.1"/>
    <property type="molecule type" value="Genomic_DNA"/>
</dbReference>
<dbReference type="InterPro" id="IPR036208">
    <property type="entry name" value="VHL_sf"/>
</dbReference>
<gene>
    <name evidence="3" type="ORF">MGAL_10B066684</name>
</gene>